<dbReference type="GO" id="GO:0009279">
    <property type="term" value="C:cell outer membrane"/>
    <property type="evidence" value="ECO:0007669"/>
    <property type="project" value="UniProtKB-SubCell"/>
</dbReference>
<keyword evidence="3" id="KW-0732">Signal</keyword>
<evidence type="ECO:0000256" key="5">
    <source>
        <dbReference type="ARBA" id="ARBA00023237"/>
    </source>
</evidence>
<proteinExistence type="inferred from homology"/>
<protein>
    <submittedName>
        <fullName evidence="8">RagB/SusD family nutrient uptake outer membrane protein</fullName>
    </submittedName>
</protein>
<evidence type="ECO:0000259" key="7">
    <source>
        <dbReference type="Pfam" id="PF14322"/>
    </source>
</evidence>
<comment type="similarity">
    <text evidence="2">Belongs to the SusD family.</text>
</comment>
<sequence>MKKIKNSIYMVLTGMVFLSCNDDFVSTQPLGEVPEDLVWADGALAEAFMFEIYNGFGVGGFFEQQMASLTDEALFTHPGRDINTVTEARTNDANQGYILETYRFDLMYTRIRATNIAIANLLEPQFDNLDLANQLLGEAYFLRAYFYQQLLRQYGAVPIVDFVYQLGSERYTMERSTFEECVEFIVGDCDSAALLLDGVARVDGRANEVAALALKARVLTYAASDLYDNATAKSKSSLINGYKTPEYIGYTSGDRTERWQRAKEASKAVVEHTEYQYKLDLLEPETPENGKDNYIAIAMGGGSNVADAEGKKDLILGRFFVDLKDEAGGWVGRDNGPNGYHNWAGNTPTQLLVDDYEMIDGSRFNWGNPINKTAPYENRDPRLYASILYDGADWKPRTDDVKGRDPYNQIQTGQYEIGDGSGTKRVQPGLDTRNSPIEDWNGSYTGYYYRKFIDSDPGIEDQNTRQSIPWPLLRYTEAVLNYVEACIELGEEAEARLWLNKIRYRVGMPAVEDSGEALKQRYRNERRVELAYEEHRYFDARRWMIAPETLGRKATIIRIEGKLKPGRQVSVYKYDKENYNYSYTVNTIDPGIENRTWNDKMYFTSFHRDEINRNTELEQNPGY</sequence>
<dbReference type="EMBL" id="PVBQ01000023">
    <property type="protein sequence ID" value="PRD45011.1"/>
    <property type="molecule type" value="Genomic_DNA"/>
</dbReference>
<evidence type="ECO:0000256" key="3">
    <source>
        <dbReference type="ARBA" id="ARBA00022729"/>
    </source>
</evidence>
<comment type="subcellular location">
    <subcellularLocation>
        <location evidence="1">Cell outer membrane</location>
    </subcellularLocation>
</comment>
<dbReference type="InterPro" id="IPR012944">
    <property type="entry name" value="SusD_RagB_dom"/>
</dbReference>
<evidence type="ECO:0000313" key="8">
    <source>
        <dbReference type="EMBL" id="PRD45011.1"/>
    </source>
</evidence>
<dbReference type="Gene3D" id="1.25.40.390">
    <property type="match status" value="1"/>
</dbReference>
<name>A0A2S9IWV3_9SPHI</name>
<dbReference type="Pfam" id="PF07980">
    <property type="entry name" value="SusD_RagB"/>
    <property type="match status" value="1"/>
</dbReference>
<keyword evidence="4" id="KW-0472">Membrane</keyword>
<dbReference type="SUPFAM" id="SSF48452">
    <property type="entry name" value="TPR-like"/>
    <property type="match status" value="1"/>
</dbReference>
<evidence type="ECO:0000313" key="9">
    <source>
        <dbReference type="Proteomes" id="UP000239711"/>
    </source>
</evidence>
<dbReference type="AlphaFoldDB" id="A0A2S9IWV3"/>
<feature type="domain" description="RagB/SusD" evidence="6">
    <location>
        <begin position="336"/>
        <end position="623"/>
    </location>
</feature>
<reference evidence="8 9" key="1">
    <citation type="submission" date="2018-02" db="EMBL/GenBank/DDBJ databases">
        <title>The draft genome of Sphingobacterium sp. 5JN-11.</title>
        <authorList>
            <person name="Liu L."/>
            <person name="Li L."/>
            <person name="Liang L."/>
            <person name="Zhang X."/>
            <person name="Wang T."/>
        </authorList>
    </citation>
    <scope>NUCLEOTIDE SEQUENCE [LARGE SCALE GENOMIC DNA]</scope>
    <source>
        <strain evidence="8 9">5JN-11</strain>
    </source>
</reference>
<organism evidence="8 9">
    <name type="scientific">Sphingobacterium haloxyli</name>
    <dbReference type="NCBI Taxonomy" id="2100533"/>
    <lineage>
        <taxon>Bacteria</taxon>
        <taxon>Pseudomonadati</taxon>
        <taxon>Bacteroidota</taxon>
        <taxon>Sphingobacteriia</taxon>
        <taxon>Sphingobacteriales</taxon>
        <taxon>Sphingobacteriaceae</taxon>
        <taxon>Sphingobacterium</taxon>
    </lineage>
</organism>
<dbReference type="PROSITE" id="PS51257">
    <property type="entry name" value="PROKAR_LIPOPROTEIN"/>
    <property type="match status" value="1"/>
</dbReference>
<evidence type="ECO:0000256" key="4">
    <source>
        <dbReference type="ARBA" id="ARBA00023136"/>
    </source>
</evidence>
<dbReference type="OrthoDB" id="5694214at2"/>
<keyword evidence="5" id="KW-0998">Cell outer membrane</keyword>
<dbReference type="Proteomes" id="UP000239711">
    <property type="component" value="Unassembled WGS sequence"/>
</dbReference>
<dbReference type="InterPro" id="IPR033985">
    <property type="entry name" value="SusD-like_N"/>
</dbReference>
<accession>A0A2S9IWV3</accession>
<evidence type="ECO:0000256" key="2">
    <source>
        <dbReference type="ARBA" id="ARBA00006275"/>
    </source>
</evidence>
<feature type="domain" description="SusD-like N-terminal" evidence="7">
    <location>
        <begin position="95"/>
        <end position="218"/>
    </location>
</feature>
<dbReference type="InterPro" id="IPR011990">
    <property type="entry name" value="TPR-like_helical_dom_sf"/>
</dbReference>
<evidence type="ECO:0000259" key="6">
    <source>
        <dbReference type="Pfam" id="PF07980"/>
    </source>
</evidence>
<evidence type="ECO:0000256" key="1">
    <source>
        <dbReference type="ARBA" id="ARBA00004442"/>
    </source>
</evidence>
<keyword evidence="9" id="KW-1185">Reference proteome</keyword>
<gene>
    <name evidence="8" type="ORF">C5745_18770</name>
</gene>
<dbReference type="RefSeq" id="WP_105718556.1">
    <property type="nucleotide sequence ID" value="NZ_PVBQ01000023.1"/>
</dbReference>
<dbReference type="Pfam" id="PF14322">
    <property type="entry name" value="SusD-like_3"/>
    <property type="match status" value="1"/>
</dbReference>
<comment type="caution">
    <text evidence="8">The sequence shown here is derived from an EMBL/GenBank/DDBJ whole genome shotgun (WGS) entry which is preliminary data.</text>
</comment>